<dbReference type="Proteomes" id="UP000005239">
    <property type="component" value="Unassembled WGS sequence"/>
</dbReference>
<accession>A0A2A6BFV5</accession>
<evidence type="ECO:0000313" key="2">
    <source>
        <dbReference type="EnsemblMetazoa" id="PPA36961.1"/>
    </source>
</evidence>
<sequence length="203" mass="22781">DSSETVEEVKKKRSSRIDSDDNFDEDPEKTMKKLEAFSKKELKVVINKKESSCNKESAQKIPRSAKINATELECPNCEYRGKTAQSLTSYLRANHCTTLAKAGLVLRCDCGVDALSYRHSYKCDIANFTVVRTSDGPIQTFKDKKDSSETVEERRKRRSSTVFSKPVNLIESGDNLDKDSDPTMKKSKVDSKKEPIVAIDLTG</sequence>
<evidence type="ECO:0000313" key="3">
    <source>
        <dbReference type="Proteomes" id="UP000005239"/>
    </source>
</evidence>
<evidence type="ECO:0000256" key="1">
    <source>
        <dbReference type="SAM" id="MobiDB-lite"/>
    </source>
</evidence>
<feature type="compositionally biased region" description="Basic and acidic residues" evidence="1">
    <location>
        <begin position="175"/>
        <end position="191"/>
    </location>
</feature>
<gene>
    <name evidence="2" type="primary">WBGene00275330</name>
</gene>
<feature type="compositionally biased region" description="Basic and acidic residues" evidence="1">
    <location>
        <begin position="7"/>
        <end position="19"/>
    </location>
</feature>
<reference evidence="2" key="2">
    <citation type="submission" date="2022-06" db="UniProtKB">
        <authorList>
            <consortium name="EnsemblMetazoa"/>
        </authorList>
    </citation>
    <scope>IDENTIFICATION</scope>
    <source>
        <strain evidence="2">PS312</strain>
    </source>
</reference>
<dbReference type="EnsemblMetazoa" id="PPA36961.1">
    <property type="protein sequence ID" value="PPA36961.1"/>
    <property type="gene ID" value="WBGene00275330"/>
</dbReference>
<name>A0A2A6BFV5_PRIPA</name>
<accession>A0A8R1YTP6</accession>
<keyword evidence="3" id="KW-1185">Reference proteome</keyword>
<dbReference type="AlphaFoldDB" id="A0A2A6BFV5"/>
<proteinExistence type="predicted"/>
<feature type="region of interest" description="Disordered" evidence="1">
    <location>
        <begin position="1"/>
        <end position="29"/>
    </location>
</feature>
<protein>
    <submittedName>
        <fullName evidence="2">Uncharacterized protein</fullName>
    </submittedName>
</protein>
<reference evidence="3" key="1">
    <citation type="journal article" date="2008" name="Nat. Genet.">
        <title>The Pristionchus pacificus genome provides a unique perspective on nematode lifestyle and parasitism.</title>
        <authorList>
            <person name="Dieterich C."/>
            <person name="Clifton S.W."/>
            <person name="Schuster L.N."/>
            <person name="Chinwalla A."/>
            <person name="Delehaunty K."/>
            <person name="Dinkelacker I."/>
            <person name="Fulton L."/>
            <person name="Fulton R."/>
            <person name="Godfrey J."/>
            <person name="Minx P."/>
            <person name="Mitreva M."/>
            <person name="Roeseler W."/>
            <person name="Tian H."/>
            <person name="Witte H."/>
            <person name="Yang S.P."/>
            <person name="Wilson R.K."/>
            <person name="Sommer R.J."/>
        </authorList>
    </citation>
    <scope>NUCLEOTIDE SEQUENCE [LARGE SCALE GENOMIC DNA]</scope>
    <source>
        <strain evidence="3">PS312</strain>
    </source>
</reference>
<feature type="compositionally biased region" description="Basic and acidic residues" evidence="1">
    <location>
        <begin position="141"/>
        <end position="154"/>
    </location>
</feature>
<organism evidence="2 3">
    <name type="scientific">Pristionchus pacificus</name>
    <name type="common">Parasitic nematode worm</name>
    <dbReference type="NCBI Taxonomy" id="54126"/>
    <lineage>
        <taxon>Eukaryota</taxon>
        <taxon>Metazoa</taxon>
        <taxon>Ecdysozoa</taxon>
        <taxon>Nematoda</taxon>
        <taxon>Chromadorea</taxon>
        <taxon>Rhabditida</taxon>
        <taxon>Rhabditina</taxon>
        <taxon>Diplogasteromorpha</taxon>
        <taxon>Diplogasteroidea</taxon>
        <taxon>Neodiplogasteridae</taxon>
        <taxon>Pristionchus</taxon>
    </lineage>
</organism>
<feature type="region of interest" description="Disordered" evidence="1">
    <location>
        <begin position="141"/>
        <end position="191"/>
    </location>
</feature>